<dbReference type="AlphaFoldDB" id="D1BTD1"/>
<evidence type="ECO:0008006" key="3">
    <source>
        <dbReference type="Google" id="ProtNLM"/>
    </source>
</evidence>
<organism evidence="1 2">
    <name type="scientific">Xylanimonas cellulosilytica (strain DSM 15894 / JCM 12276 / CECT 5975 / KCTC 9989 / LMG 20990 / NBRC 107835 / XIL07)</name>
    <dbReference type="NCBI Taxonomy" id="446471"/>
    <lineage>
        <taxon>Bacteria</taxon>
        <taxon>Bacillati</taxon>
        <taxon>Actinomycetota</taxon>
        <taxon>Actinomycetes</taxon>
        <taxon>Micrococcales</taxon>
        <taxon>Promicromonosporaceae</taxon>
        <taxon>Xylanimonas</taxon>
    </lineage>
</organism>
<dbReference type="HOGENOM" id="CLU_137928_0_0_11"/>
<dbReference type="RefSeq" id="WP_012876818.1">
    <property type="nucleotide sequence ID" value="NC_013530.1"/>
</dbReference>
<dbReference type="InterPro" id="IPR052552">
    <property type="entry name" value="YeaO-like"/>
</dbReference>
<reference evidence="1 2" key="2">
    <citation type="journal article" date="2010" name="Stand. Genomic Sci.">
        <title>Complete genome sequence of Xylanimonas cellulosilytica type strain (XIL07).</title>
        <authorList>
            <person name="Foster B."/>
            <person name="Pukall R."/>
            <person name="Abt B."/>
            <person name="Nolan M."/>
            <person name="Glavina Del Rio T."/>
            <person name="Chen F."/>
            <person name="Lucas S."/>
            <person name="Tice H."/>
            <person name="Pitluck S."/>
            <person name="Cheng J.-F."/>
            <person name="Chertkov O."/>
            <person name="Brettin T."/>
            <person name="Han C."/>
            <person name="Detter J.C."/>
            <person name="Bruce D."/>
            <person name="Goodwin L."/>
            <person name="Ivanova N."/>
            <person name="Mavromatis K."/>
            <person name="Pati A."/>
            <person name="Mikhailova N."/>
            <person name="Chen A."/>
            <person name="Palaniappan K."/>
            <person name="Land M."/>
            <person name="Hauser L."/>
            <person name="Chang Y.-J."/>
            <person name="Jeffries C.D."/>
            <person name="Chain P."/>
            <person name="Rohde M."/>
            <person name="Goeker M."/>
            <person name="Bristow J."/>
            <person name="Eisen J.A."/>
            <person name="Markowitz V."/>
            <person name="Hugenholtz P."/>
            <person name="Kyrpides N.C."/>
            <person name="Klenk H.-P."/>
            <person name="Lapidus A."/>
        </authorList>
    </citation>
    <scope>NUCLEOTIDE SEQUENCE [LARGE SCALE GENOMIC DNA]</scope>
    <source>
        <strain evidence="2">DSM 15894 / CECT 5975 / LMG 20990 / XIL07</strain>
    </source>
</reference>
<sequence length="117" mass="13345">MPADLVLKRIYDEVSPDDGCRVLVDRLWPRGVSKERAALDLWLKEAAPSPELRTAWHHDPARFDEFAEAYRAELATNPAVEQLRELRASHERVTLLFAAHDPEVNHVVVLRDVIVGE</sequence>
<gene>
    <name evidence="1" type="ordered locus">Xcel_0032</name>
</gene>
<dbReference type="eggNOG" id="COG3189">
    <property type="taxonomic scope" value="Bacteria"/>
</dbReference>
<keyword evidence="2" id="KW-1185">Reference proteome</keyword>
<dbReference type="PANTHER" id="PTHR36849:SF1">
    <property type="entry name" value="CYTOPLASMIC PROTEIN"/>
    <property type="match status" value="1"/>
</dbReference>
<dbReference type="OrthoDB" id="9790745at2"/>
<evidence type="ECO:0000313" key="2">
    <source>
        <dbReference type="Proteomes" id="UP000002255"/>
    </source>
</evidence>
<reference evidence="2" key="1">
    <citation type="submission" date="2009-11" db="EMBL/GenBank/DDBJ databases">
        <title>The complete chromosome of Xylanimonas cellulosilytica DSM 15894.</title>
        <authorList>
            <consortium name="US DOE Joint Genome Institute (JGI-PGF)"/>
            <person name="Lucas S."/>
            <person name="Copeland A."/>
            <person name="Lapidus A."/>
            <person name="Glavina del Rio T."/>
            <person name="Dalin E."/>
            <person name="Tice H."/>
            <person name="Bruce D."/>
            <person name="Goodwin L."/>
            <person name="Pitluck S."/>
            <person name="Kyrpides N."/>
            <person name="Mavromatis K."/>
            <person name="Ivanova N."/>
            <person name="Mikhailova N."/>
            <person name="Foster B."/>
            <person name="Clum A."/>
            <person name="Brettin T."/>
            <person name="Detter J.C."/>
            <person name="Han C."/>
            <person name="Larimer F."/>
            <person name="Land M."/>
            <person name="Hauser L."/>
            <person name="Markowitz V."/>
            <person name="Cheng J.F."/>
            <person name="Hugenholtz P."/>
            <person name="Woyke T."/>
            <person name="Wu D."/>
            <person name="Gehrich-Schroeter G."/>
            <person name="Schneider S."/>
            <person name="Pukall S.R."/>
            <person name="Klenk H.P."/>
            <person name="Eisen J.A."/>
        </authorList>
    </citation>
    <scope>NUCLEOTIDE SEQUENCE [LARGE SCALE GENOMIC DNA]</scope>
    <source>
        <strain evidence="2">DSM 15894 / CECT 5975 / LMG 20990 / XIL07</strain>
    </source>
</reference>
<name>D1BTD1_XYLCX</name>
<accession>D1BTD1</accession>
<proteinExistence type="predicted"/>
<evidence type="ECO:0000313" key="1">
    <source>
        <dbReference type="EMBL" id="ACZ29073.1"/>
    </source>
</evidence>
<dbReference type="KEGG" id="xce:Xcel_0032"/>
<dbReference type="EMBL" id="CP001821">
    <property type="protein sequence ID" value="ACZ29073.1"/>
    <property type="molecule type" value="Genomic_DNA"/>
</dbReference>
<dbReference type="Pfam" id="PF22752">
    <property type="entry name" value="DUF488-N3i"/>
    <property type="match status" value="1"/>
</dbReference>
<dbReference type="PANTHER" id="PTHR36849">
    <property type="entry name" value="CYTOPLASMIC PROTEIN-RELATED"/>
    <property type="match status" value="1"/>
</dbReference>
<dbReference type="Proteomes" id="UP000002255">
    <property type="component" value="Chromosome"/>
</dbReference>
<protein>
    <recommendedName>
        <fullName evidence="3">Uroporphyrin-III C-methyltransferase</fullName>
    </recommendedName>
</protein>